<evidence type="ECO:0000256" key="3">
    <source>
        <dbReference type="SAM" id="MobiDB-lite"/>
    </source>
</evidence>
<dbReference type="InterPro" id="IPR016039">
    <property type="entry name" value="Thiolase-like"/>
</dbReference>
<evidence type="ECO:0000256" key="1">
    <source>
        <dbReference type="ARBA" id="ARBA00006943"/>
    </source>
</evidence>
<dbReference type="PANTHER" id="PTHR10488">
    <property type="entry name" value="GLYCINE AMIDINOTRANSFERASE, MITOCHONDRIAL"/>
    <property type="match status" value="1"/>
</dbReference>
<name>A0ABP8BIC3_9ACTN</name>
<evidence type="ECO:0000313" key="4">
    <source>
        <dbReference type="EMBL" id="GAA4207640.1"/>
    </source>
</evidence>
<dbReference type="SUPFAM" id="SSF53901">
    <property type="entry name" value="Thiolase-like"/>
    <property type="match status" value="1"/>
</dbReference>
<sequence length="277" mass="29704">MNQRYADELDEDPAGLVATLESLGVAVHRPVDVDAATVEVVTSAWSASVVLPLDVRDNTLIAGDEIVETPPMTRSRYFATQLLKPVFAKYFRRGARGTVGMVLCFTLDTVRDGGPPPRPDGTRDTETQGDPLREHISSGLPIGWEAVESCLGETDTSLSDIRYLCCVGSTGFITPGFSALPIREVGISRHCSRLDVVGMGLVDQISDDLSEAVQTAAILRGRLSGREVTIRRRLLPEAAGAEYEEALGAHLAAYDRELRRLQASGTSGTARHGGPGS</sequence>
<dbReference type="SUPFAM" id="SSF55909">
    <property type="entry name" value="Pentein"/>
    <property type="match status" value="1"/>
</dbReference>
<feature type="compositionally biased region" description="Basic and acidic residues" evidence="3">
    <location>
        <begin position="120"/>
        <end position="132"/>
    </location>
</feature>
<dbReference type="Proteomes" id="UP001501251">
    <property type="component" value="Unassembled WGS sequence"/>
</dbReference>
<feature type="region of interest" description="Disordered" evidence="3">
    <location>
        <begin position="112"/>
        <end position="132"/>
    </location>
</feature>
<dbReference type="InterPro" id="IPR033195">
    <property type="entry name" value="AmidinoTrfase"/>
</dbReference>
<proteinExistence type="inferred from homology"/>
<organism evidence="4 5">
    <name type="scientific">Streptosporangium oxazolinicum</name>
    <dbReference type="NCBI Taxonomy" id="909287"/>
    <lineage>
        <taxon>Bacteria</taxon>
        <taxon>Bacillati</taxon>
        <taxon>Actinomycetota</taxon>
        <taxon>Actinomycetes</taxon>
        <taxon>Streptosporangiales</taxon>
        <taxon>Streptosporangiaceae</taxon>
        <taxon>Streptosporangium</taxon>
    </lineage>
</organism>
<dbReference type="RefSeq" id="WP_344922743.1">
    <property type="nucleotide sequence ID" value="NZ_BAABAQ010000017.1"/>
</dbReference>
<dbReference type="PANTHER" id="PTHR10488:SF1">
    <property type="entry name" value="GLYCINE AMIDINOTRANSFERASE, MITOCHONDRIAL"/>
    <property type="match status" value="1"/>
</dbReference>
<accession>A0ABP8BIC3</accession>
<protein>
    <recommendedName>
        <fullName evidence="6">PAC2 family protein</fullName>
    </recommendedName>
</protein>
<dbReference type="Gene3D" id="3.40.47.10">
    <property type="match status" value="1"/>
</dbReference>
<reference evidence="5" key="1">
    <citation type="journal article" date="2019" name="Int. J. Syst. Evol. Microbiol.">
        <title>The Global Catalogue of Microorganisms (GCM) 10K type strain sequencing project: providing services to taxonomists for standard genome sequencing and annotation.</title>
        <authorList>
            <consortium name="The Broad Institute Genomics Platform"/>
            <consortium name="The Broad Institute Genome Sequencing Center for Infectious Disease"/>
            <person name="Wu L."/>
            <person name="Ma J."/>
        </authorList>
    </citation>
    <scope>NUCLEOTIDE SEQUENCE [LARGE SCALE GENOMIC DNA]</scope>
    <source>
        <strain evidence="5">JCM 17388</strain>
    </source>
</reference>
<keyword evidence="2" id="KW-0808">Transferase</keyword>
<dbReference type="EMBL" id="BAABAQ010000017">
    <property type="protein sequence ID" value="GAA4207640.1"/>
    <property type="molecule type" value="Genomic_DNA"/>
</dbReference>
<comment type="similarity">
    <text evidence="1">Belongs to the amidinotransferase family.</text>
</comment>
<evidence type="ECO:0000313" key="5">
    <source>
        <dbReference type="Proteomes" id="UP001501251"/>
    </source>
</evidence>
<keyword evidence="5" id="KW-1185">Reference proteome</keyword>
<evidence type="ECO:0008006" key="6">
    <source>
        <dbReference type="Google" id="ProtNLM"/>
    </source>
</evidence>
<gene>
    <name evidence="4" type="ORF">GCM10022252_71590</name>
</gene>
<comment type="caution">
    <text evidence="4">The sequence shown here is derived from an EMBL/GenBank/DDBJ whole genome shotgun (WGS) entry which is preliminary data.</text>
</comment>
<dbReference type="Gene3D" id="3.75.10.10">
    <property type="entry name" value="L-arginine/glycine Amidinotransferase, Chain A"/>
    <property type="match status" value="1"/>
</dbReference>
<evidence type="ECO:0000256" key="2">
    <source>
        <dbReference type="ARBA" id="ARBA00022679"/>
    </source>
</evidence>